<dbReference type="CDD" id="cd07252">
    <property type="entry name" value="BphC1-RGP6_N_like"/>
    <property type="match status" value="1"/>
</dbReference>
<keyword evidence="5 8" id="KW-0223">Dioxygenase</keyword>
<dbReference type="InterPro" id="IPR000486">
    <property type="entry name" value="Xdiol_ring_cleave_dOase_1/2"/>
</dbReference>
<keyword evidence="4 8" id="KW-0058">Aromatic hydrocarbons catabolism</keyword>
<sequence>MSEISSLGYVGYSVTDLDRWEELAVDILGFVPGRRNPGRSLGLRMDKLEQRIVLERDGKDDLKYVGWLFDTEDDLDGFVDKARGAGVDIRPQSAEIAKQRAVDRVHAVTDPNGVIHEFAFGPKFASAHEPFLSKVLRGGFVTGRLGVGHVLEVARDYGETVAFARRVLGLKVSDYIRGPQPMPNGIFDVEAAFFHTRTGRHHSLATAEVPTPLRIHHMMVEVSDMDDVGLAYDRCRAAGFPIGMELGHHPNDGMFSFYVRTPSGFLIEFGWGGVVIDDADWEVKTYSQLSDWGHAHAH</sequence>
<accession>A0A9J9LFP0</accession>
<dbReference type="SUPFAM" id="SSF54593">
    <property type="entry name" value="Glyoxalase/Bleomycin resistance protein/Dihydroxybiphenyl dioxygenase"/>
    <property type="match status" value="2"/>
</dbReference>
<keyword evidence="3" id="KW-0479">Metal-binding</keyword>
<dbReference type="Proteomes" id="UP000001989">
    <property type="component" value="Chromosome"/>
</dbReference>
<evidence type="ECO:0000256" key="8">
    <source>
        <dbReference type="RuleBase" id="RU000683"/>
    </source>
</evidence>
<reference evidence="10 11" key="1">
    <citation type="journal article" date="2010" name="J. Bacteriol.">
        <title>Genome sequence of the dioxin-mineralizing bacterium Sphingomonas wittichii RW1.</title>
        <authorList>
            <person name="Miller T.R."/>
            <person name="Delcher A.L."/>
            <person name="Salzberg S.L."/>
            <person name="Saunders E."/>
            <person name="Detter J.C."/>
            <person name="Halden R.U."/>
        </authorList>
    </citation>
    <scope>NUCLEOTIDE SEQUENCE [LARGE SCALE GENOMIC DNA]</scope>
    <source>
        <strain evidence="11">DSM 6014 / CCUG 31198 / JCM 15750 / NBRC 105917 / EY 4224 / RW1</strain>
    </source>
</reference>
<evidence type="ECO:0000313" key="10">
    <source>
        <dbReference type="EMBL" id="ABQ69396.1"/>
    </source>
</evidence>
<name>A0A9J9LFP0_RHIWR</name>
<dbReference type="KEGG" id="swi:Swit_3046"/>
<evidence type="ECO:0000256" key="1">
    <source>
        <dbReference type="ARBA" id="ARBA00001954"/>
    </source>
</evidence>
<dbReference type="PROSITE" id="PS51819">
    <property type="entry name" value="VOC"/>
    <property type="match status" value="2"/>
</dbReference>
<feature type="domain" description="VOC" evidence="9">
    <location>
        <begin position="146"/>
        <end position="272"/>
    </location>
</feature>
<keyword evidence="11" id="KW-1185">Reference proteome</keyword>
<keyword evidence="7 8" id="KW-0408">Iron</keyword>
<dbReference type="InterPro" id="IPR037523">
    <property type="entry name" value="VOC_core"/>
</dbReference>
<evidence type="ECO:0000256" key="3">
    <source>
        <dbReference type="ARBA" id="ARBA00022723"/>
    </source>
</evidence>
<dbReference type="CDD" id="cd07237">
    <property type="entry name" value="BphC1-RGP6_C_like"/>
    <property type="match status" value="1"/>
</dbReference>
<evidence type="ECO:0000256" key="6">
    <source>
        <dbReference type="ARBA" id="ARBA00023002"/>
    </source>
</evidence>
<proteinExistence type="inferred from homology"/>
<evidence type="ECO:0000256" key="7">
    <source>
        <dbReference type="ARBA" id="ARBA00023004"/>
    </source>
</evidence>
<dbReference type="Pfam" id="PF00903">
    <property type="entry name" value="Glyoxalase"/>
    <property type="match status" value="1"/>
</dbReference>
<gene>
    <name evidence="10" type="ordered locus">Swit_3046</name>
</gene>
<dbReference type="EMBL" id="CP000699">
    <property type="protein sequence ID" value="ABQ69396.1"/>
    <property type="molecule type" value="Genomic_DNA"/>
</dbReference>
<feature type="domain" description="VOC" evidence="9">
    <location>
        <begin position="6"/>
        <end position="121"/>
    </location>
</feature>
<dbReference type="Gene3D" id="3.10.180.10">
    <property type="entry name" value="2,3-Dihydroxybiphenyl 1,2-Dioxygenase, domain 1"/>
    <property type="match status" value="2"/>
</dbReference>
<evidence type="ECO:0000256" key="5">
    <source>
        <dbReference type="ARBA" id="ARBA00022964"/>
    </source>
</evidence>
<dbReference type="InterPro" id="IPR029068">
    <property type="entry name" value="Glyas_Bleomycin-R_OHBP_Dase"/>
</dbReference>
<evidence type="ECO:0000256" key="2">
    <source>
        <dbReference type="ARBA" id="ARBA00008784"/>
    </source>
</evidence>
<organism evidence="10 11">
    <name type="scientific">Rhizorhabdus wittichii (strain DSM 6014 / CCUG 31198 / JCM 15750 / NBRC 105917 / EY 4224 / RW1)</name>
    <name type="common">Sphingomonas wittichii</name>
    <dbReference type="NCBI Taxonomy" id="392499"/>
    <lineage>
        <taxon>Bacteria</taxon>
        <taxon>Pseudomonadati</taxon>
        <taxon>Pseudomonadota</taxon>
        <taxon>Alphaproteobacteria</taxon>
        <taxon>Sphingomonadales</taxon>
        <taxon>Sphingomonadaceae</taxon>
        <taxon>Rhizorhabdus</taxon>
    </lineage>
</organism>
<dbReference type="GO" id="GO:0008198">
    <property type="term" value="F:ferrous iron binding"/>
    <property type="evidence" value="ECO:0007669"/>
    <property type="project" value="InterPro"/>
</dbReference>
<dbReference type="OrthoDB" id="9803142at2"/>
<dbReference type="AlphaFoldDB" id="A0A9J9LFP0"/>
<dbReference type="InterPro" id="IPR004360">
    <property type="entry name" value="Glyas_Fos-R_dOase_dom"/>
</dbReference>
<dbReference type="GO" id="GO:0051213">
    <property type="term" value="F:dioxygenase activity"/>
    <property type="evidence" value="ECO:0007669"/>
    <property type="project" value="UniProtKB-KW"/>
</dbReference>
<dbReference type="PROSITE" id="PS00082">
    <property type="entry name" value="EXTRADIOL_DIOXYGENAS"/>
    <property type="match status" value="1"/>
</dbReference>
<evidence type="ECO:0000256" key="4">
    <source>
        <dbReference type="ARBA" id="ARBA00022797"/>
    </source>
</evidence>
<comment type="cofactor">
    <cofactor evidence="1 8">
        <name>Fe(2+)</name>
        <dbReference type="ChEBI" id="CHEBI:29033"/>
    </cofactor>
</comment>
<dbReference type="Pfam" id="PF22632">
    <property type="entry name" value="BphC_D1"/>
    <property type="match status" value="1"/>
</dbReference>
<keyword evidence="6 8" id="KW-0560">Oxidoreductase</keyword>
<protein>
    <submittedName>
        <fullName evidence="10">Glyoxalase/bleomycin resistance protein/dioxygenase</fullName>
    </submittedName>
</protein>
<evidence type="ECO:0000313" key="11">
    <source>
        <dbReference type="Proteomes" id="UP000001989"/>
    </source>
</evidence>
<evidence type="ECO:0000259" key="9">
    <source>
        <dbReference type="PROSITE" id="PS51819"/>
    </source>
</evidence>
<comment type="similarity">
    <text evidence="2 8">Belongs to the extradiol ring-cleavage dioxygenase family.</text>
</comment>